<feature type="compositionally biased region" description="Low complexity" evidence="1">
    <location>
        <begin position="19"/>
        <end position="47"/>
    </location>
</feature>
<organism evidence="2">
    <name type="scientific">Arundo donax</name>
    <name type="common">Giant reed</name>
    <name type="synonym">Donax arundinaceus</name>
    <dbReference type="NCBI Taxonomy" id="35708"/>
    <lineage>
        <taxon>Eukaryota</taxon>
        <taxon>Viridiplantae</taxon>
        <taxon>Streptophyta</taxon>
        <taxon>Embryophyta</taxon>
        <taxon>Tracheophyta</taxon>
        <taxon>Spermatophyta</taxon>
        <taxon>Magnoliopsida</taxon>
        <taxon>Liliopsida</taxon>
        <taxon>Poales</taxon>
        <taxon>Poaceae</taxon>
        <taxon>PACMAD clade</taxon>
        <taxon>Arundinoideae</taxon>
        <taxon>Arundineae</taxon>
        <taxon>Arundo</taxon>
    </lineage>
</organism>
<proteinExistence type="predicted"/>
<dbReference type="AlphaFoldDB" id="A0A0A8YIY4"/>
<evidence type="ECO:0000256" key="1">
    <source>
        <dbReference type="SAM" id="MobiDB-lite"/>
    </source>
</evidence>
<name>A0A0A8YIY4_ARUDO</name>
<feature type="region of interest" description="Disordered" evidence="1">
    <location>
        <begin position="18"/>
        <end position="50"/>
    </location>
</feature>
<reference evidence="2" key="1">
    <citation type="submission" date="2014-09" db="EMBL/GenBank/DDBJ databases">
        <authorList>
            <person name="Magalhaes I.L.F."/>
            <person name="Oliveira U."/>
            <person name="Santos F.R."/>
            <person name="Vidigal T.H.D.A."/>
            <person name="Brescovit A.D."/>
            <person name="Santos A.J."/>
        </authorList>
    </citation>
    <scope>NUCLEOTIDE SEQUENCE</scope>
    <source>
        <tissue evidence="2">Shoot tissue taken approximately 20 cm above the soil surface</tissue>
    </source>
</reference>
<accession>A0A0A8YIY4</accession>
<reference evidence="2" key="2">
    <citation type="journal article" date="2015" name="Data Brief">
        <title>Shoot transcriptome of the giant reed, Arundo donax.</title>
        <authorList>
            <person name="Barrero R.A."/>
            <person name="Guerrero F.D."/>
            <person name="Moolhuijzen P."/>
            <person name="Goolsby J.A."/>
            <person name="Tidwell J."/>
            <person name="Bellgard S.E."/>
            <person name="Bellgard M.I."/>
        </authorList>
    </citation>
    <scope>NUCLEOTIDE SEQUENCE</scope>
    <source>
        <tissue evidence="2">Shoot tissue taken approximately 20 cm above the soil surface</tissue>
    </source>
</reference>
<protein>
    <submittedName>
        <fullName evidence="2">Uncharacterized protein</fullName>
    </submittedName>
</protein>
<dbReference type="EMBL" id="GBRH01271446">
    <property type="protein sequence ID" value="JAD26449.1"/>
    <property type="molecule type" value="Transcribed_RNA"/>
</dbReference>
<evidence type="ECO:0000313" key="2">
    <source>
        <dbReference type="EMBL" id="JAD26449.1"/>
    </source>
</evidence>
<sequence length="119" mass="12601">MPGRSTSAFLCFHPPSSAPPSFASSGTASSPTPASSAASTPTTGLPSCLASSHSMADTISFPRWTRLTAFPQHVSPYPRVSGPFQLSRLLARPHPSIQLDTERAIISIYNIPANSNYDI</sequence>